<dbReference type="Pfam" id="PF00899">
    <property type="entry name" value="ThiF"/>
    <property type="match status" value="1"/>
</dbReference>
<evidence type="ECO:0000313" key="3">
    <source>
        <dbReference type="Proteomes" id="UP000316621"/>
    </source>
</evidence>
<dbReference type="Proteomes" id="UP000316621">
    <property type="component" value="Chromosome 7"/>
</dbReference>
<dbReference type="PANTHER" id="PTHR10953:SF215">
    <property type="entry name" value="UBIQUITIN-ACTIVATING ENZYME E1 1"/>
    <property type="match status" value="1"/>
</dbReference>
<dbReference type="STRING" id="3469.A0A4Y7KA39"/>
<dbReference type="EMBL" id="CM010721">
    <property type="protein sequence ID" value="RZC70223.1"/>
    <property type="molecule type" value="Genomic_DNA"/>
</dbReference>
<keyword evidence="3" id="KW-1185">Reference proteome</keyword>
<dbReference type="OrthoDB" id="10252231at2759"/>
<dbReference type="InterPro" id="IPR035985">
    <property type="entry name" value="Ubiquitin-activating_enz"/>
</dbReference>
<dbReference type="GO" id="GO:0005737">
    <property type="term" value="C:cytoplasm"/>
    <property type="evidence" value="ECO:0007669"/>
    <property type="project" value="TreeGrafter"/>
</dbReference>
<evidence type="ECO:0000259" key="1">
    <source>
        <dbReference type="Pfam" id="PF00899"/>
    </source>
</evidence>
<protein>
    <recommendedName>
        <fullName evidence="1">THIF-type NAD/FAD binding fold domain-containing protein</fullName>
    </recommendedName>
</protein>
<dbReference type="InterPro" id="IPR045886">
    <property type="entry name" value="ThiF/MoeB/HesA"/>
</dbReference>
<dbReference type="GO" id="GO:0005634">
    <property type="term" value="C:nucleus"/>
    <property type="evidence" value="ECO:0007669"/>
    <property type="project" value="TreeGrafter"/>
</dbReference>
<dbReference type="GO" id="GO:0006974">
    <property type="term" value="P:DNA damage response"/>
    <property type="evidence" value="ECO:0007669"/>
    <property type="project" value="TreeGrafter"/>
</dbReference>
<name>A0A4Y7KA39_PAPSO</name>
<dbReference type="PANTHER" id="PTHR10953">
    <property type="entry name" value="UBIQUITIN-ACTIVATING ENZYME E1"/>
    <property type="match status" value="1"/>
</dbReference>
<gene>
    <name evidence="2" type="ORF">C5167_033358</name>
</gene>
<dbReference type="InterPro" id="IPR000594">
    <property type="entry name" value="ThiF_NAD_FAD-bd"/>
</dbReference>
<feature type="domain" description="THIF-type NAD/FAD binding fold" evidence="1">
    <location>
        <begin position="140"/>
        <end position="237"/>
    </location>
</feature>
<reference evidence="2 3" key="1">
    <citation type="journal article" date="2018" name="Science">
        <title>The opium poppy genome and morphinan production.</title>
        <authorList>
            <person name="Guo L."/>
            <person name="Winzer T."/>
            <person name="Yang X."/>
            <person name="Li Y."/>
            <person name="Ning Z."/>
            <person name="He Z."/>
            <person name="Teodor R."/>
            <person name="Lu Y."/>
            <person name="Bowser T.A."/>
            <person name="Graham I.A."/>
            <person name="Ye K."/>
        </authorList>
    </citation>
    <scope>NUCLEOTIDE SEQUENCE [LARGE SCALE GENOMIC DNA]</scope>
    <source>
        <strain evidence="3">cv. HN1</strain>
        <tissue evidence="2">Leaves</tissue>
    </source>
</reference>
<dbReference type="GO" id="GO:0004839">
    <property type="term" value="F:ubiquitin activating enzyme activity"/>
    <property type="evidence" value="ECO:0007669"/>
    <property type="project" value="TreeGrafter"/>
</dbReference>
<organism evidence="2 3">
    <name type="scientific">Papaver somniferum</name>
    <name type="common">Opium poppy</name>
    <dbReference type="NCBI Taxonomy" id="3469"/>
    <lineage>
        <taxon>Eukaryota</taxon>
        <taxon>Viridiplantae</taxon>
        <taxon>Streptophyta</taxon>
        <taxon>Embryophyta</taxon>
        <taxon>Tracheophyta</taxon>
        <taxon>Spermatophyta</taxon>
        <taxon>Magnoliopsida</taxon>
        <taxon>Ranunculales</taxon>
        <taxon>Papaveraceae</taxon>
        <taxon>Papaveroideae</taxon>
        <taxon>Papaver</taxon>
    </lineage>
</organism>
<dbReference type="GO" id="GO:0006511">
    <property type="term" value="P:ubiquitin-dependent protein catabolic process"/>
    <property type="evidence" value="ECO:0007669"/>
    <property type="project" value="TreeGrafter"/>
</dbReference>
<evidence type="ECO:0000313" key="2">
    <source>
        <dbReference type="EMBL" id="RZC70223.1"/>
    </source>
</evidence>
<dbReference type="Gramene" id="RZC70223">
    <property type="protein sequence ID" value="RZC70223"/>
    <property type="gene ID" value="C5167_033358"/>
</dbReference>
<sequence length="271" mass="30220">MMKKKGARQGTLPCYHILPSSMSRLASFWLPKTSARRQSRKRRSLKGPALKVVRLCLWRLGWRIYCVSRQHQLLHKKPGIDCMISSATENTNNSSGKNGNSSSNLNSGSSVDIVVNILDTPMAMGDGSSNNIDEDLHIQQLAVYGRETMQRLFGANVLYTGMNGFGAEIAKNLILTGVKSVTLHDEGTVELWDWSSNFLFAETDVGKNRALASVQKLQELNNAVAVSTLTEKLSKEQFSYYQAVVYLLISVLRLRVSMLNTVIISSLRFWS</sequence>
<dbReference type="SUPFAM" id="SSF69572">
    <property type="entry name" value="Activating enzymes of the ubiquitin-like proteins"/>
    <property type="match status" value="1"/>
</dbReference>
<proteinExistence type="predicted"/>
<accession>A0A4Y7KA39</accession>
<dbReference type="AlphaFoldDB" id="A0A4Y7KA39"/>
<dbReference type="Gene3D" id="3.40.50.720">
    <property type="entry name" value="NAD(P)-binding Rossmann-like Domain"/>
    <property type="match status" value="1"/>
</dbReference>